<feature type="compositionally biased region" description="Basic and acidic residues" evidence="2">
    <location>
        <begin position="189"/>
        <end position="204"/>
    </location>
</feature>
<reference evidence="5" key="1">
    <citation type="submission" date="2016-06" db="UniProtKB">
        <authorList>
            <consortium name="WormBaseParasite"/>
        </authorList>
    </citation>
    <scope>IDENTIFICATION</scope>
</reference>
<feature type="compositionally biased region" description="Basic and acidic residues" evidence="2">
    <location>
        <begin position="75"/>
        <end position="119"/>
    </location>
</feature>
<feature type="compositionally biased region" description="Basic and acidic residues" evidence="2">
    <location>
        <begin position="126"/>
        <end position="158"/>
    </location>
</feature>
<evidence type="ECO:0000256" key="1">
    <source>
        <dbReference type="ARBA" id="ARBA00006695"/>
    </source>
</evidence>
<name>A0A183A2M0_9TREM</name>
<dbReference type="PANTHER" id="PTHR16196:SF0">
    <property type="entry name" value="PRE-MRNA-SPLICING FACTOR CWC25 HOMOLOG"/>
    <property type="match status" value="1"/>
</dbReference>
<feature type="compositionally biased region" description="Basic residues" evidence="2">
    <location>
        <begin position="33"/>
        <end position="62"/>
    </location>
</feature>
<dbReference type="GO" id="GO:0000398">
    <property type="term" value="P:mRNA splicing, via spliceosome"/>
    <property type="evidence" value="ECO:0007669"/>
    <property type="project" value="TreeGrafter"/>
</dbReference>
<dbReference type="GO" id="GO:0005684">
    <property type="term" value="C:U2-type spliceosomal complex"/>
    <property type="evidence" value="ECO:0007669"/>
    <property type="project" value="TreeGrafter"/>
</dbReference>
<dbReference type="PANTHER" id="PTHR16196">
    <property type="entry name" value="CELL CYCLE CONTROL PROTEIN CWF25"/>
    <property type="match status" value="1"/>
</dbReference>
<evidence type="ECO:0000313" key="3">
    <source>
        <dbReference type="EMBL" id="VDP34734.1"/>
    </source>
</evidence>
<dbReference type="OrthoDB" id="21123at2759"/>
<protein>
    <submittedName>
        <fullName evidence="5">Pre-mRNA-splicing factor CWC25 homolog</fullName>
    </submittedName>
</protein>
<dbReference type="AlphaFoldDB" id="A0A183A2M0"/>
<feature type="region of interest" description="Disordered" evidence="2">
    <location>
        <begin position="33"/>
        <end position="222"/>
    </location>
</feature>
<dbReference type="Proteomes" id="UP000272942">
    <property type="component" value="Unassembled WGS sequence"/>
</dbReference>
<gene>
    <name evidence="3" type="ORF">ECPE_LOCUS1205</name>
</gene>
<reference evidence="3 4" key="2">
    <citation type="submission" date="2018-11" db="EMBL/GenBank/DDBJ databases">
        <authorList>
            <consortium name="Pathogen Informatics"/>
        </authorList>
    </citation>
    <scope>NUCLEOTIDE SEQUENCE [LARGE SCALE GENOMIC DNA]</scope>
    <source>
        <strain evidence="3 4">Egypt</strain>
    </source>
</reference>
<evidence type="ECO:0000256" key="2">
    <source>
        <dbReference type="SAM" id="MobiDB-lite"/>
    </source>
</evidence>
<comment type="similarity">
    <text evidence="1">Belongs to the CWC25 family.</text>
</comment>
<feature type="compositionally biased region" description="Basic and acidic residues" evidence="2">
    <location>
        <begin position="166"/>
        <end position="179"/>
    </location>
</feature>
<organism evidence="5">
    <name type="scientific">Echinostoma caproni</name>
    <dbReference type="NCBI Taxonomy" id="27848"/>
    <lineage>
        <taxon>Eukaryota</taxon>
        <taxon>Metazoa</taxon>
        <taxon>Spiralia</taxon>
        <taxon>Lophotrochozoa</taxon>
        <taxon>Platyhelminthes</taxon>
        <taxon>Trematoda</taxon>
        <taxon>Digenea</taxon>
        <taxon>Plagiorchiida</taxon>
        <taxon>Echinostomata</taxon>
        <taxon>Echinostomatoidea</taxon>
        <taxon>Echinostomatidae</taxon>
        <taxon>Echinostoma</taxon>
    </lineage>
</organism>
<accession>A0A183A2M0</accession>
<keyword evidence="4" id="KW-1185">Reference proteome</keyword>
<evidence type="ECO:0000313" key="4">
    <source>
        <dbReference type="Proteomes" id="UP000272942"/>
    </source>
</evidence>
<dbReference type="InterPro" id="IPR051376">
    <property type="entry name" value="CWC25_splicing_factor"/>
</dbReference>
<sequence>METKFREDPLTVMKQRESEKRLELLRNTAKVKKLRRLLTMQKHMKEKKLKEKRLKKKRRSRSRSSSSESSSGDELLDKFIKIVRQSDEIDAKHHGEQSDSTESKPRYDKHAEVPRRDGRPTTSHARPPEKPKLTRDELEARRLQMMNDAKEHAKDRSLRTSHHYLQKKEQETKEAEARSRHGASFIRQMKNDHTQRSTIEDSIHRKASSRQRGELSTNFLKR</sequence>
<evidence type="ECO:0000313" key="5">
    <source>
        <dbReference type="WBParaSite" id="ECPE_0000120501-mRNA-1"/>
    </source>
</evidence>
<dbReference type="EMBL" id="UZAN01006204">
    <property type="protein sequence ID" value="VDP34734.1"/>
    <property type="molecule type" value="Genomic_DNA"/>
</dbReference>
<dbReference type="WBParaSite" id="ECPE_0000120501-mRNA-1">
    <property type="protein sequence ID" value="ECPE_0000120501-mRNA-1"/>
    <property type="gene ID" value="ECPE_0000120501"/>
</dbReference>
<proteinExistence type="inferred from homology"/>